<sequence>CVIDVESMARQASGSDVNNSRNGEMIKLKVLNGTLDEGTDETGAKITGTNGHTATKVSAKKNFFNQQPFDEYFVPVNEHRKFMRGEKLYLTMDKRDKRGFGKYFCCFVSLLVFSAIVVLTALTTSGVFRKVEFASDSVSSRHLGPEFRNAFATERPELTTQPYSEYEVPYVLELNTSVTLKNPHLVNKSSEQFLRSLEMGLRTALFDFDVLQSSITTILLKILDFDPIDNRVRSRVGWMYSDRSFSDRVVTNETELTNRLGKLAQEPDENDIFSIVANSYHVGRVPDWCKINNNHCFGSCSFHFIDLDFSCGDKYEVEVFDEVSTVSNAVTDEEQDFGTGTESAWSSSAAAPDKEVETEPKLLGSNDMINSTFEKYSEEVETEVEPEVRTEKNELETETEVVTRAGPENGADLGKDALEYDNPLEKNTEKGVMIEKKENLERFLFSTQPSTTVTTATSPEPQPTDAAIDIFIAEKEPSLEQMRMDVENVLSGSTDMPKESPSSSSVFEQHSSSTSAPEVPLSSTFVPEVLLSSTFVPEVPPSSAFVPEEPSSSTAVPEKASSSTGSNLKSTSAQSELDFLNEIDKDDEISTISSSSSFTTPESVIRMEDNTSTNTTESSGGQCAENDENCKTVKDCADEKDCGTKKVGEN</sequence>
<feature type="compositionally biased region" description="Low complexity" evidence="1">
    <location>
        <begin position="591"/>
        <end position="603"/>
    </location>
</feature>
<feature type="transmembrane region" description="Helical" evidence="2">
    <location>
        <begin position="100"/>
        <end position="122"/>
    </location>
</feature>
<feature type="compositionally biased region" description="Polar residues" evidence="1">
    <location>
        <begin position="338"/>
        <end position="349"/>
    </location>
</feature>
<feature type="compositionally biased region" description="Basic and acidic residues" evidence="1">
    <location>
        <begin position="386"/>
        <end position="395"/>
    </location>
</feature>
<dbReference type="AlphaFoldDB" id="A0A1B6EPB5"/>
<keyword evidence="2" id="KW-0812">Transmembrane</keyword>
<dbReference type="EMBL" id="GECZ01030018">
    <property type="protein sequence ID" value="JAS39751.1"/>
    <property type="molecule type" value="Transcribed_RNA"/>
</dbReference>
<gene>
    <name evidence="3" type="ORF">g.8529</name>
</gene>
<keyword evidence="2" id="KW-0472">Membrane</keyword>
<feature type="region of interest" description="Disordered" evidence="1">
    <location>
        <begin position="334"/>
        <end position="358"/>
    </location>
</feature>
<protein>
    <recommendedName>
        <fullName evidence="4">SEA domain-containing protein</fullName>
    </recommendedName>
</protein>
<evidence type="ECO:0000313" key="3">
    <source>
        <dbReference type="EMBL" id="JAS39751.1"/>
    </source>
</evidence>
<name>A0A1B6EPB5_9HEMI</name>
<feature type="compositionally biased region" description="Low complexity" evidence="1">
    <location>
        <begin position="500"/>
        <end position="515"/>
    </location>
</feature>
<feature type="compositionally biased region" description="Low complexity" evidence="1">
    <location>
        <begin position="559"/>
        <end position="573"/>
    </location>
</feature>
<feature type="region of interest" description="Disordered" evidence="1">
    <location>
        <begin position="538"/>
        <end position="573"/>
    </location>
</feature>
<feature type="compositionally biased region" description="Basic and acidic residues" evidence="1">
    <location>
        <begin position="476"/>
        <end position="486"/>
    </location>
</feature>
<feature type="compositionally biased region" description="Low complexity" evidence="1">
    <location>
        <begin position="610"/>
        <end position="619"/>
    </location>
</feature>
<feature type="region of interest" description="Disordered" evidence="1">
    <location>
        <begin position="591"/>
        <end position="627"/>
    </location>
</feature>
<evidence type="ECO:0000256" key="2">
    <source>
        <dbReference type="SAM" id="Phobius"/>
    </source>
</evidence>
<reference evidence="3" key="1">
    <citation type="submission" date="2015-11" db="EMBL/GenBank/DDBJ databases">
        <title>De novo transcriptome assembly of four potential Pierce s Disease insect vectors from Arizona vineyards.</title>
        <authorList>
            <person name="Tassone E.E."/>
        </authorList>
    </citation>
    <scope>NUCLEOTIDE SEQUENCE</scope>
</reference>
<keyword evidence="2" id="KW-1133">Transmembrane helix</keyword>
<evidence type="ECO:0000256" key="1">
    <source>
        <dbReference type="SAM" id="MobiDB-lite"/>
    </source>
</evidence>
<feature type="region of interest" description="Disordered" evidence="1">
    <location>
        <begin position="378"/>
        <end position="399"/>
    </location>
</feature>
<feature type="non-terminal residue" evidence="3">
    <location>
        <position position="1"/>
    </location>
</feature>
<evidence type="ECO:0008006" key="4">
    <source>
        <dbReference type="Google" id="ProtNLM"/>
    </source>
</evidence>
<organism evidence="3">
    <name type="scientific">Cuerna arida</name>
    <dbReference type="NCBI Taxonomy" id="1464854"/>
    <lineage>
        <taxon>Eukaryota</taxon>
        <taxon>Metazoa</taxon>
        <taxon>Ecdysozoa</taxon>
        <taxon>Arthropoda</taxon>
        <taxon>Hexapoda</taxon>
        <taxon>Insecta</taxon>
        <taxon>Pterygota</taxon>
        <taxon>Neoptera</taxon>
        <taxon>Paraneoptera</taxon>
        <taxon>Hemiptera</taxon>
        <taxon>Auchenorrhyncha</taxon>
        <taxon>Membracoidea</taxon>
        <taxon>Cicadellidae</taxon>
        <taxon>Cicadellinae</taxon>
        <taxon>Proconiini</taxon>
        <taxon>Cuerna</taxon>
    </lineage>
</organism>
<accession>A0A1B6EPB5</accession>
<feature type="region of interest" description="Disordered" evidence="1">
    <location>
        <begin position="476"/>
        <end position="522"/>
    </location>
</feature>
<proteinExistence type="predicted"/>